<dbReference type="Pfam" id="PF00117">
    <property type="entry name" value="GATase"/>
    <property type="match status" value="1"/>
</dbReference>
<dbReference type="SUPFAM" id="SSF52317">
    <property type="entry name" value="Class I glutamine amidotransferase-like"/>
    <property type="match status" value="1"/>
</dbReference>
<dbReference type="SUPFAM" id="SSF52402">
    <property type="entry name" value="Adenine nucleotide alpha hydrolases-like"/>
    <property type="match status" value="1"/>
</dbReference>
<dbReference type="SUPFAM" id="SSF54810">
    <property type="entry name" value="GMP synthetase C-terminal dimerisation domain"/>
    <property type="match status" value="1"/>
</dbReference>
<comment type="pathway">
    <text evidence="2 9">Purine metabolism; GMP biosynthesis; GMP from XMP (L-Gln route): step 1/1.</text>
</comment>
<dbReference type="InterPro" id="IPR029062">
    <property type="entry name" value="Class_I_gatase-like"/>
</dbReference>
<dbReference type="PRINTS" id="PR00099">
    <property type="entry name" value="CPSGATASE"/>
</dbReference>
<dbReference type="PROSITE" id="PS51553">
    <property type="entry name" value="GMPS_ATP_PPASE"/>
    <property type="match status" value="1"/>
</dbReference>
<keyword evidence="6 9" id="KW-0658">Purine biosynthesis</keyword>
<dbReference type="InterPro" id="IPR017926">
    <property type="entry name" value="GATASE"/>
</dbReference>
<dbReference type="GO" id="GO:0003921">
    <property type="term" value="F:GMP synthase activity"/>
    <property type="evidence" value="ECO:0007669"/>
    <property type="project" value="InterPro"/>
</dbReference>
<keyword evidence="7 9" id="KW-0067">ATP-binding</keyword>
<evidence type="ECO:0000256" key="8">
    <source>
        <dbReference type="ARBA" id="ARBA00022962"/>
    </source>
</evidence>
<evidence type="ECO:0000256" key="1">
    <source>
        <dbReference type="ARBA" id="ARBA00002332"/>
    </source>
</evidence>
<dbReference type="PANTHER" id="PTHR11922">
    <property type="entry name" value="GMP SYNTHASE-RELATED"/>
    <property type="match status" value="1"/>
</dbReference>
<protein>
    <recommendedName>
        <fullName evidence="9">GMP synthase [glutamine-hydrolyzing]</fullName>
        <ecNumber evidence="9">6.3.5.2</ecNumber>
    </recommendedName>
    <alternativeName>
        <fullName evidence="9">GMP synthetase</fullName>
    </alternativeName>
    <alternativeName>
        <fullName evidence="9">Glutamine amidotransferase</fullName>
    </alternativeName>
</protein>
<sequence length="543" mass="58126">MTSQASEQDPTLNTSENTATTPDARPVIVVDYGAQYAQLIARRVREANIYSEIVPHTHTTAQILEKNPAAIILSGGPSSVYAEGAPNVGADLFEAGVPVMGICYGFQAMARALGGTVEKTGLREYGATNATAQGESRSILKGLPAEQNVWMSHGDAVSQAPEGFEVLATTAGAPVAAFADSERKLYGVQWHPEVKHSDYGQRILENFLHNEAGLEPVWTAGNIVEEQVAKIREQIGENGRAICGLSGGVDSAVAAAIVQKAIGDRLTCVFVNHGLLRQDEAEQVERDFVASTGAKLYVANEQERFLSALAGVTDPEEKRKIIGREFIRAFEAAEAAVLNDAAASGEKVGFLVQGTLYPDVVESGGGEGAANIKSHHNVGGLPEDLEFELVEPLRTLFKDEVRAVGAELGLPAEIVQRQPFPGPGLGIRIIGEVTEERLELLRSADAIARAELTAAGLDQEVWQMPVVLLADVRSVGVQGDGRTYGHPIVLRPVSSEDAMTADWSRLPYDLLARISNRITNEVDGVNRVVLDVTSKPPGTIEWE</sequence>
<dbReference type="InterPro" id="IPR022310">
    <property type="entry name" value="NAD/GMP_synthase"/>
</dbReference>
<keyword evidence="8 9" id="KW-0315">Glutamine amidotransferase</keyword>
<organism evidence="13 14">
    <name type="scientific">Neomicrococcus lactis</name>
    <dbReference type="NCBI Taxonomy" id="732241"/>
    <lineage>
        <taxon>Bacteria</taxon>
        <taxon>Bacillati</taxon>
        <taxon>Actinomycetota</taxon>
        <taxon>Actinomycetes</taxon>
        <taxon>Micrococcales</taxon>
        <taxon>Micrococcaceae</taxon>
        <taxon>Neomicrococcus</taxon>
    </lineage>
</organism>
<dbReference type="InterPro" id="IPR022955">
    <property type="entry name" value="GMP_synthase"/>
</dbReference>
<dbReference type="GO" id="GO:0005829">
    <property type="term" value="C:cytosol"/>
    <property type="evidence" value="ECO:0007669"/>
    <property type="project" value="TreeGrafter"/>
</dbReference>
<proteinExistence type="inferred from homology"/>
<dbReference type="GO" id="GO:0005524">
    <property type="term" value="F:ATP binding"/>
    <property type="evidence" value="ECO:0007669"/>
    <property type="project" value="UniProtKB-UniRule"/>
</dbReference>
<evidence type="ECO:0000256" key="6">
    <source>
        <dbReference type="ARBA" id="ARBA00022755"/>
    </source>
</evidence>
<dbReference type="PRINTS" id="PR00096">
    <property type="entry name" value="GATASE"/>
</dbReference>
<feature type="active site" evidence="9">
    <location>
        <position position="191"/>
    </location>
</feature>
<dbReference type="UniPathway" id="UPA00189">
    <property type="reaction ID" value="UER00296"/>
</dbReference>
<dbReference type="Gene3D" id="3.30.300.10">
    <property type="match status" value="1"/>
</dbReference>
<name>A0A7W8Y946_9MICC</name>
<evidence type="ECO:0000256" key="11">
    <source>
        <dbReference type="SAM" id="MobiDB-lite"/>
    </source>
</evidence>
<dbReference type="NCBIfam" id="TIGR00888">
    <property type="entry name" value="guaA_Nterm"/>
    <property type="match status" value="1"/>
</dbReference>
<evidence type="ECO:0000256" key="3">
    <source>
        <dbReference type="ARBA" id="ARBA00022598"/>
    </source>
</evidence>
<gene>
    <name evidence="9" type="primary">guaA</name>
    <name evidence="13" type="ORF">BKA12_000197</name>
</gene>
<keyword evidence="3 9" id="KW-0436">Ligase</keyword>
<evidence type="ECO:0000313" key="13">
    <source>
        <dbReference type="EMBL" id="MBB5597117.1"/>
    </source>
</evidence>
<dbReference type="FunFam" id="3.30.300.10:FF:000002">
    <property type="entry name" value="GMP synthase [glutamine-hydrolyzing]"/>
    <property type="match status" value="1"/>
</dbReference>
<dbReference type="NCBIfam" id="TIGR00884">
    <property type="entry name" value="guaA_Cterm"/>
    <property type="match status" value="1"/>
</dbReference>
<comment type="catalytic activity">
    <reaction evidence="9">
        <text>XMP + L-glutamine + ATP + H2O = GMP + L-glutamate + AMP + diphosphate + 2 H(+)</text>
        <dbReference type="Rhea" id="RHEA:11680"/>
        <dbReference type="ChEBI" id="CHEBI:15377"/>
        <dbReference type="ChEBI" id="CHEBI:15378"/>
        <dbReference type="ChEBI" id="CHEBI:29985"/>
        <dbReference type="ChEBI" id="CHEBI:30616"/>
        <dbReference type="ChEBI" id="CHEBI:33019"/>
        <dbReference type="ChEBI" id="CHEBI:57464"/>
        <dbReference type="ChEBI" id="CHEBI:58115"/>
        <dbReference type="ChEBI" id="CHEBI:58359"/>
        <dbReference type="ChEBI" id="CHEBI:456215"/>
        <dbReference type="EC" id="6.3.5.2"/>
    </reaction>
</comment>
<evidence type="ECO:0000256" key="10">
    <source>
        <dbReference type="PROSITE-ProRule" id="PRU00886"/>
    </source>
</evidence>
<dbReference type="CDD" id="cd01997">
    <property type="entry name" value="GMP_synthase_C"/>
    <property type="match status" value="1"/>
</dbReference>
<evidence type="ECO:0000256" key="9">
    <source>
        <dbReference type="HAMAP-Rule" id="MF_00344"/>
    </source>
</evidence>
<dbReference type="InterPro" id="IPR004739">
    <property type="entry name" value="GMP_synth_GATase"/>
</dbReference>
<evidence type="ECO:0000256" key="4">
    <source>
        <dbReference type="ARBA" id="ARBA00022741"/>
    </source>
</evidence>
<feature type="binding site" evidence="10">
    <location>
        <begin position="246"/>
        <end position="252"/>
    </location>
    <ligand>
        <name>ATP</name>
        <dbReference type="ChEBI" id="CHEBI:30616"/>
    </ligand>
</feature>
<dbReference type="PANTHER" id="PTHR11922:SF2">
    <property type="entry name" value="GMP SYNTHASE [GLUTAMINE-HYDROLYZING]"/>
    <property type="match status" value="1"/>
</dbReference>
<feature type="active site" evidence="9">
    <location>
        <position position="193"/>
    </location>
</feature>
<evidence type="ECO:0000256" key="5">
    <source>
        <dbReference type="ARBA" id="ARBA00022749"/>
    </source>
</evidence>
<feature type="region of interest" description="Disordered" evidence="11">
    <location>
        <begin position="1"/>
        <end position="20"/>
    </location>
</feature>
<dbReference type="EMBL" id="JACHBL010000001">
    <property type="protein sequence ID" value="MBB5597117.1"/>
    <property type="molecule type" value="Genomic_DNA"/>
</dbReference>
<dbReference type="Gene3D" id="3.40.50.880">
    <property type="match status" value="1"/>
</dbReference>
<dbReference type="Pfam" id="PF00958">
    <property type="entry name" value="GMP_synt_C"/>
    <property type="match status" value="1"/>
</dbReference>
<evidence type="ECO:0000256" key="2">
    <source>
        <dbReference type="ARBA" id="ARBA00005153"/>
    </source>
</evidence>
<dbReference type="EC" id="6.3.5.2" evidence="9"/>
<dbReference type="PROSITE" id="PS51273">
    <property type="entry name" value="GATASE_TYPE_1"/>
    <property type="match status" value="1"/>
</dbReference>
<feature type="domain" description="GMPS ATP-PPase" evidence="12">
    <location>
        <begin position="218"/>
        <end position="417"/>
    </location>
</feature>
<dbReference type="PRINTS" id="PR00097">
    <property type="entry name" value="ANTSNTHASEII"/>
</dbReference>
<evidence type="ECO:0000259" key="12">
    <source>
        <dbReference type="PROSITE" id="PS51553"/>
    </source>
</evidence>
<dbReference type="Pfam" id="PF02540">
    <property type="entry name" value="NAD_synthase"/>
    <property type="match status" value="1"/>
</dbReference>
<keyword evidence="14" id="KW-1185">Reference proteome</keyword>
<evidence type="ECO:0000313" key="14">
    <source>
        <dbReference type="Proteomes" id="UP000523863"/>
    </source>
</evidence>
<comment type="function">
    <text evidence="1 9">Catalyzes the synthesis of GMP from XMP.</text>
</comment>
<dbReference type="InterPro" id="IPR014729">
    <property type="entry name" value="Rossmann-like_a/b/a_fold"/>
</dbReference>
<dbReference type="NCBIfam" id="NF000848">
    <property type="entry name" value="PRK00074.1"/>
    <property type="match status" value="1"/>
</dbReference>
<dbReference type="Proteomes" id="UP000523863">
    <property type="component" value="Unassembled WGS sequence"/>
</dbReference>
<evidence type="ECO:0000256" key="7">
    <source>
        <dbReference type="ARBA" id="ARBA00022840"/>
    </source>
</evidence>
<comment type="subunit">
    <text evidence="9">Homodimer.</text>
</comment>
<keyword evidence="4 9" id="KW-0547">Nucleotide-binding</keyword>
<reference evidence="13 14" key="1">
    <citation type="submission" date="2020-08" db="EMBL/GenBank/DDBJ databases">
        <title>Sequencing the genomes of 1000 actinobacteria strains.</title>
        <authorList>
            <person name="Klenk H.-P."/>
        </authorList>
    </citation>
    <scope>NUCLEOTIDE SEQUENCE [LARGE SCALE GENOMIC DNA]</scope>
    <source>
        <strain evidence="13 14">DSM 23694</strain>
    </source>
</reference>
<keyword evidence="5 9" id="KW-0332">GMP biosynthesis</keyword>
<dbReference type="FunFam" id="3.40.50.880:FF:000001">
    <property type="entry name" value="GMP synthase [glutamine-hydrolyzing]"/>
    <property type="match status" value="1"/>
</dbReference>
<dbReference type="InterPro" id="IPR025777">
    <property type="entry name" value="GMPS_ATP_PPase_dom"/>
</dbReference>
<dbReference type="AlphaFoldDB" id="A0A7W8Y946"/>
<comment type="caution">
    <text evidence="13">The sequence shown here is derived from an EMBL/GenBank/DDBJ whole genome shotgun (WGS) entry which is preliminary data.</text>
</comment>
<dbReference type="HAMAP" id="MF_00344">
    <property type="entry name" value="GMP_synthase"/>
    <property type="match status" value="1"/>
</dbReference>
<dbReference type="Gene3D" id="3.40.50.620">
    <property type="entry name" value="HUPs"/>
    <property type="match status" value="1"/>
</dbReference>
<dbReference type="FunFam" id="3.40.50.620:FF:000001">
    <property type="entry name" value="GMP synthase [glutamine-hydrolyzing]"/>
    <property type="match status" value="1"/>
</dbReference>
<accession>A0A7W8Y946</accession>
<dbReference type="CDD" id="cd01742">
    <property type="entry name" value="GATase1_GMP_Synthase"/>
    <property type="match status" value="1"/>
</dbReference>
<feature type="active site" description="Nucleophile" evidence="9">
    <location>
        <position position="103"/>
    </location>
</feature>
<dbReference type="InterPro" id="IPR001674">
    <property type="entry name" value="GMP_synth_C"/>
</dbReference>